<sequence length="49" mass="5552">MLKHSCGYTAPIHCKNCGRPLIYHEKNGLYCPYCGRHVNMICPGCGKPW</sequence>
<reference evidence="2" key="1">
    <citation type="submission" date="2022-11" db="EMBL/GenBank/DDBJ databases">
        <title>Complete genome sequence of Methanogenium organophilum DSM 3596.</title>
        <authorList>
            <person name="Chen S.-C."/>
            <person name="Lai S.-J."/>
            <person name="You Y.-T."/>
        </authorList>
    </citation>
    <scope>NUCLEOTIDE SEQUENCE</scope>
    <source>
        <strain evidence="2">DSM 3596</strain>
    </source>
</reference>
<proteinExistence type="predicted"/>
<keyword evidence="2" id="KW-0378">Hydrolase</keyword>
<evidence type="ECO:0000259" key="1">
    <source>
        <dbReference type="Pfam" id="PF08792"/>
    </source>
</evidence>
<dbReference type="EMBL" id="CP113361">
    <property type="protein sequence ID" value="WAI01129.1"/>
    <property type="molecule type" value="Genomic_DNA"/>
</dbReference>
<gene>
    <name evidence="2" type="ORF">OU421_12020</name>
</gene>
<dbReference type="AlphaFoldDB" id="A0A9X9S3B6"/>
<keyword evidence="2" id="KW-0347">Helicase</keyword>
<dbReference type="Pfam" id="PF08792">
    <property type="entry name" value="A2L_zn_ribbon"/>
    <property type="match status" value="1"/>
</dbReference>
<dbReference type="Proteomes" id="UP001163096">
    <property type="component" value="Chromosome"/>
</dbReference>
<dbReference type="GeneID" id="76835840"/>
<dbReference type="KEGG" id="mou:OU421_12020"/>
<dbReference type="Gene3D" id="2.20.70.10">
    <property type="match status" value="1"/>
</dbReference>
<dbReference type="GO" id="GO:0004386">
    <property type="term" value="F:helicase activity"/>
    <property type="evidence" value="ECO:0007669"/>
    <property type="project" value="UniProtKB-KW"/>
</dbReference>
<keyword evidence="2" id="KW-0547">Nucleotide-binding</keyword>
<keyword evidence="2" id="KW-0067">ATP-binding</keyword>
<dbReference type="InterPro" id="IPR014900">
    <property type="entry name" value="VLTF-3_Zn_ribbon"/>
</dbReference>
<evidence type="ECO:0000313" key="2">
    <source>
        <dbReference type="EMBL" id="WAI01129.1"/>
    </source>
</evidence>
<feature type="domain" description="Viral late gene transcription factor 3 zinc ribbon" evidence="1">
    <location>
        <begin position="11"/>
        <end position="35"/>
    </location>
</feature>
<organism evidence="2 3">
    <name type="scientific">Methanogenium organophilum</name>
    <dbReference type="NCBI Taxonomy" id="2199"/>
    <lineage>
        <taxon>Archaea</taxon>
        <taxon>Methanobacteriati</taxon>
        <taxon>Methanobacteriota</taxon>
        <taxon>Stenosarchaea group</taxon>
        <taxon>Methanomicrobia</taxon>
        <taxon>Methanomicrobiales</taxon>
        <taxon>Methanomicrobiaceae</taxon>
        <taxon>Methanogenium</taxon>
    </lineage>
</organism>
<evidence type="ECO:0000313" key="3">
    <source>
        <dbReference type="Proteomes" id="UP001163096"/>
    </source>
</evidence>
<accession>A0A9X9S3B6</accession>
<dbReference type="RefSeq" id="WP_268186344.1">
    <property type="nucleotide sequence ID" value="NZ_CP113361.1"/>
</dbReference>
<keyword evidence="3" id="KW-1185">Reference proteome</keyword>
<name>A0A9X9S3B6_METOG</name>
<protein>
    <submittedName>
        <fullName evidence="2">DNA helicase PriA</fullName>
    </submittedName>
</protein>